<dbReference type="EMBL" id="BHZE01000013">
    <property type="protein sequence ID" value="GCD77934.1"/>
    <property type="molecule type" value="Genomic_DNA"/>
</dbReference>
<accession>A0A401XLR7</accession>
<gene>
    <name evidence="6 8" type="primary">rsmH</name>
    <name evidence="8" type="ORF">JCM31826_14160</name>
</gene>
<reference evidence="8 9" key="1">
    <citation type="submission" date="2018-11" db="EMBL/GenBank/DDBJ databases">
        <title>Schleiferia aggregans sp. nov., a moderately thermophilic heterotrophic bacterium isolated from microbial mats at a terrestrial hot spring.</title>
        <authorList>
            <person name="Iino T."/>
            <person name="Ohkuma M."/>
            <person name="Haruta S."/>
        </authorList>
    </citation>
    <scope>NUCLEOTIDE SEQUENCE [LARGE SCALE GENOMIC DNA]</scope>
    <source>
        <strain evidence="8 9">LA</strain>
    </source>
</reference>
<dbReference type="GO" id="GO:0070475">
    <property type="term" value="P:rRNA base methylation"/>
    <property type="evidence" value="ECO:0007669"/>
    <property type="project" value="UniProtKB-UniRule"/>
</dbReference>
<dbReference type="Gene3D" id="3.40.50.150">
    <property type="entry name" value="Vaccinia Virus protein VP39"/>
    <property type="match status" value="1"/>
</dbReference>
<evidence type="ECO:0000313" key="9">
    <source>
        <dbReference type="Proteomes" id="UP000286715"/>
    </source>
</evidence>
<keyword evidence="2 6" id="KW-0698">rRNA processing</keyword>
<dbReference type="Pfam" id="PF01795">
    <property type="entry name" value="Methyltransf_5"/>
    <property type="match status" value="1"/>
</dbReference>
<organism evidence="8 9">
    <name type="scientific">Thermaurantimonas aggregans</name>
    <dbReference type="NCBI Taxonomy" id="2173829"/>
    <lineage>
        <taxon>Bacteria</taxon>
        <taxon>Pseudomonadati</taxon>
        <taxon>Bacteroidota</taxon>
        <taxon>Flavobacteriia</taxon>
        <taxon>Flavobacteriales</taxon>
        <taxon>Schleiferiaceae</taxon>
        <taxon>Thermaurantimonas</taxon>
    </lineage>
</organism>
<comment type="subcellular location">
    <subcellularLocation>
        <location evidence="6">Cytoplasm</location>
    </subcellularLocation>
</comment>
<dbReference type="Gene3D" id="1.10.150.170">
    <property type="entry name" value="Putative methyltransferase TM0872, insert domain"/>
    <property type="match status" value="1"/>
</dbReference>
<dbReference type="HAMAP" id="MF_01007">
    <property type="entry name" value="16SrRNA_methyltr_H"/>
    <property type="match status" value="1"/>
</dbReference>
<sequence>MTVPAYHIPVLLQDTLELLAVKQNGVYVDCTFGGGGHSRAILEQLGDEGKLFAFDQDPDAAANAPDDPRFKLIEENFRYIKRFLRLEGIRAVDGILADLGVSSHQFDTAERGFSLRFDAPLDMRMNPEISLTAADIVNDWPEDAIADLLQRYGELPHSRRIARAICKARATEPILTTGRLNEVCQPYCRKDREHQTLARIYQALRIEVNQELEALKEMLMQATDLVKPGGRLVVISYHSLEDRLVKVFMRSGNFEDRTEKDFYGNDLSPWKPLTKKAIEPKEEEIATNTRSRSARLRAAERK</sequence>
<evidence type="ECO:0000256" key="7">
    <source>
        <dbReference type="SAM" id="MobiDB-lite"/>
    </source>
</evidence>
<dbReference type="RefSeq" id="WP_124397998.1">
    <property type="nucleotide sequence ID" value="NZ_BHZE01000013.1"/>
</dbReference>
<dbReference type="PIRSF" id="PIRSF004486">
    <property type="entry name" value="MraW"/>
    <property type="match status" value="1"/>
</dbReference>
<keyword evidence="4 6" id="KW-0808">Transferase</keyword>
<feature type="binding site" evidence="6">
    <location>
        <position position="77"/>
    </location>
    <ligand>
        <name>S-adenosyl-L-methionine</name>
        <dbReference type="ChEBI" id="CHEBI:59789"/>
    </ligand>
</feature>
<dbReference type="GO" id="GO:0071424">
    <property type="term" value="F:rRNA (cytosine-N4-)-methyltransferase activity"/>
    <property type="evidence" value="ECO:0007669"/>
    <property type="project" value="UniProtKB-UniRule"/>
</dbReference>
<dbReference type="AlphaFoldDB" id="A0A401XLR7"/>
<dbReference type="NCBIfam" id="TIGR00006">
    <property type="entry name" value="16S rRNA (cytosine(1402)-N(4))-methyltransferase RsmH"/>
    <property type="match status" value="1"/>
</dbReference>
<feature type="binding site" evidence="6">
    <location>
        <position position="105"/>
    </location>
    <ligand>
        <name>S-adenosyl-L-methionine</name>
        <dbReference type="ChEBI" id="CHEBI:59789"/>
    </ligand>
</feature>
<evidence type="ECO:0000256" key="6">
    <source>
        <dbReference type="HAMAP-Rule" id="MF_01007"/>
    </source>
</evidence>
<keyword evidence="5 6" id="KW-0949">S-adenosyl-L-methionine</keyword>
<dbReference type="EC" id="2.1.1.199" evidence="6"/>
<feature type="binding site" evidence="6">
    <location>
        <begin position="35"/>
        <end position="37"/>
    </location>
    <ligand>
        <name>S-adenosyl-L-methionine</name>
        <dbReference type="ChEBI" id="CHEBI:59789"/>
    </ligand>
</feature>
<keyword evidence="9" id="KW-1185">Reference proteome</keyword>
<evidence type="ECO:0000256" key="4">
    <source>
        <dbReference type="ARBA" id="ARBA00022679"/>
    </source>
</evidence>
<comment type="catalytic activity">
    <reaction evidence="6">
        <text>cytidine(1402) in 16S rRNA + S-adenosyl-L-methionine = N(4)-methylcytidine(1402) in 16S rRNA + S-adenosyl-L-homocysteine + H(+)</text>
        <dbReference type="Rhea" id="RHEA:42928"/>
        <dbReference type="Rhea" id="RHEA-COMP:10286"/>
        <dbReference type="Rhea" id="RHEA-COMP:10287"/>
        <dbReference type="ChEBI" id="CHEBI:15378"/>
        <dbReference type="ChEBI" id="CHEBI:57856"/>
        <dbReference type="ChEBI" id="CHEBI:59789"/>
        <dbReference type="ChEBI" id="CHEBI:74506"/>
        <dbReference type="ChEBI" id="CHEBI:82748"/>
        <dbReference type="EC" id="2.1.1.199"/>
    </reaction>
</comment>
<dbReference type="PANTHER" id="PTHR11265:SF0">
    <property type="entry name" value="12S RRNA N4-METHYLCYTIDINE METHYLTRANSFERASE"/>
    <property type="match status" value="1"/>
</dbReference>
<evidence type="ECO:0000256" key="2">
    <source>
        <dbReference type="ARBA" id="ARBA00022552"/>
    </source>
</evidence>
<keyword evidence="6" id="KW-0963">Cytoplasm</keyword>
<protein>
    <recommendedName>
        <fullName evidence="6">Ribosomal RNA small subunit methyltransferase H</fullName>
        <ecNumber evidence="6">2.1.1.199</ecNumber>
    </recommendedName>
    <alternativeName>
        <fullName evidence="6">16S rRNA m(4)C1402 methyltransferase</fullName>
    </alternativeName>
    <alternativeName>
        <fullName evidence="6">rRNA (cytosine-N(4)-)-methyltransferase RsmH</fullName>
    </alternativeName>
</protein>
<dbReference type="PANTHER" id="PTHR11265">
    <property type="entry name" value="S-ADENOSYL-METHYLTRANSFERASE MRAW"/>
    <property type="match status" value="1"/>
</dbReference>
<dbReference type="InterPro" id="IPR002903">
    <property type="entry name" value="RsmH"/>
</dbReference>
<keyword evidence="3 6" id="KW-0489">Methyltransferase</keyword>
<evidence type="ECO:0000256" key="5">
    <source>
        <dbReference type="ARBA" id="ARBA00022691"/>
    </source>
</evidence>
<evidence type="ECO:0000256" key="3">
    <source>
        <dbReference type="ARBA" id="ARBA00022603"/>
    </source>
</evidence>
<comment type="caution">
    <text evidence="8">The sequence shown here is derived from an EMBL/GenBank/DDBJ whole genome shotgun (WGS) entry which is preliminary data.</text>
</comment>
<dbReference type="InterPro" id="IPR029063">
    <property type="entry name" value="SAM-dependent_MTases_sf"/>
</dbReference>
<name>A0A401XLR7_9FLAO</name>
<feature type="binding site" evidence="6">
    <location>
        <position position="55"/>
    </location>
    <ligand>
        <name>S-adenosyl-L-methionine</name>
        <dbReference type="ChEBI" id="CHEBI:59789"/>
    </ligand>
</feature>
<dbReference type="SUPFAM" id="SSF53335">
    <property type="entry name" value="S-adenosyl-L-methionine-dependent methyltransferases"/>
    <property type="match status" value="1"/>
</dbReference>
<dbReference type="OrthoDB" id="9806637at2"/>
<feature type="binding site" evidence="6">
    <location>
        <position position="98"/>
    </location>
    <ligand>
        <name>S-adenosyl-L-methionine</name>
        <dbReference type="ChEBI" id="CHEBI:59789"/>
    </ligand>
</feature>
<dbReference type="InterPro" id="IPR023397">
    <property type="entry name" value="SAM-dep_MeTrfase_MraW_recog"/>
</dbReference>
<dbReference type="SUPFAM" id="SSF81799">
    <property type="entry name" value="Putative methyltransferase TM0872, insert domain"/>
    <property type="match status" value="1"/>
</dbReference>
<comment type="similarity">
    <text evidence="1 6">Belongs to the methyltransferase superfamily. RsmH family.</text>
</comment>
<dbReference type="GO" id="GO:0005737">
    <property type="term" value="C:cytoplasm"/>
    <property type="evidence" value="ECO:0007669"/>
    <property type="project" value="UniProtKB-SubCell"/>
</dbReference>
<proteinExistence type="inferred from homology"/>
<evidence type="ECO:0000256" key="1">
    <source>
        <dbReference type="ARBA" id="ARBA00010396"/>
    </source>
</evidence>
<evidence type="ECO:0000313" key="8">
    <source>
        <dbReference type="EMBL" id="GCD77934.1"/>
    </source>
</evidence>
<dbReference type="Proteomes" id="UP000286715">
    <property type="component" value="Unassembled WGS sequence"/>
</dbReference>
<comment type="function">
    <text evidence="6">Specifically methylates the N4 position of cytidine in position 1402 (C1402) of 16S rRNA.</text>
</comment>
<feature type="region of interest" description="Disordered" evidence="7">
    <location>
        <begin position="281"/>
        <end position="302"/>
    </location>
</feature>